<evidence type="ECO:0000313" key="1">
    <source>
        <dbReference type="EMBL" id="KAJ2968901.1"/>
    </source>
</evidence>
<gene>
    <name evidence="1" type="ORF">NQ176_g8948</name>
</gene>
<name>A0ACC1MRD3_9HYPO</name>
<keyword evidence="2" id="KW-1185">Reference proteome</keyword>
<dbReference type="EMBL" id="JANJQO010001874">
    <property type="protein sequence ID" value="KAJ2968901.1"/>
    <property type="molecule type" value="Genomic_DNA"/>
</dbReference>
<dbReference type="Proteomes" id="UP001143910">
    <property type="component" value="Unassembled WGS sequence"/>
</dbReference>
<protein>
    <submittedName>
        <fullName evidence="1">Uncharacterized protein</fullName>
    </submittedName>
</protein>
<sequence length="195" mass="21470">MWVTLKVNREKLRRVLRGDYRAAFTPSQPQTPSQGGTPKVVPKAAPTSTPTPQIANTPVPLPPLPGKFPPGQIGRLPAPPPVPGQQHTPPNPPEWLVNALKGLEKKYPDGDRFEAIMKYSYLDPVTELPVQTHPLPDGVKYAWLPRIRCLDCTSKLYTPGPDMTAQKFETHLKFSSHREAVRNRLLSEGGSSSAA</sequence>
<reference evidence="1" key="1">
    <citation type="submission" date="2022-08" db="EMBL/GenBank/DDBJ databases">
        <title>Genome Sequence of Lecanicillium fungicola.</title>
        <authorList>
            <person name="Buettner E."/>
        </authorList>
    </citation>
    <scope>NUCLEOTIDE SEQUENCE</scope>
    <source>
        <strain evidence="1">Babe33</strain>
    </source>
</reference>
<proteinExistence type="predicted"/>
<organism evidence="1 2">
    <name type="scientific">Zarea fungicola</name>
    <dbReference type="NCBI Taxonomy" id="93591"/>
    <lineage>
        <taxon>Eukaryota</taxon>
        <taxon>Fungi</taxon>
        <taxon>Dikarya</taxon>
        <taxon>Ascomycota</taxon>
        <taxon>Pezizomycotina</taxon>
        <taxon>Sordariomycetes</taxon>
        <taxon>Hypocreomycetidae</taxon>
        <taxon>Hypocreales</taxon>
        <taxon>Cordycipitaceae</taxon>
        <taxon>Zarea</taxon>
    </lineage>
</organism>
<accession>A0ACC1MRD3</accession>
<comment type="caution">
    <text evidence="1">The sequence shown here is derived from an EMBL/GenBank/DDBJ whole genome shotgun (WGS) entry which is preliminary data.</text>
</comment>
<evidence type="ECO:0000313" key="2">
    <source>
        <dbReference type="Proteomes" id="UP001143910"/>
    </source>
</evidence>